<evidence type="ECO:0000313" key="3">
    <source>
        <dbReference type="EMBL" id="PST83511.1"/>
    </source>
</evidence>
<dbReference type="PANTHER" id="PTHR14097">
    <property type="entry name" value="OXIDOREDUCTASE HTATIP2"/>
    <property type="match status" value="1"/>
</dbReference>
<feature type="domain" description="NAD-dependent epimerase/dehydratase" evidence="2">
    <location>
        <begin position="5"/>
        <end position="115"/>
    </location>
</feature>
<dbReference type="SUPFAM" id="SSF51735">
    <property type="entry name" value="NAD(P)-binding Rossmann-fold domains"/>
    <property type="match status" value="1"/>
</dbReference>
<dbReference type="OrthoDB" id="9798632at2"/>
<dbReference type="InterPro" id="IPR001509">
    <property type="entry name" value="Epimerase_deHydtase"/>
</dbReference>
<comment type="subcellular location">
    <subcellularLocation>
        <location evidence="1">Membrane</location>
    </subcellularLocation>
</comment>
<dbReference type="EMBL" id="PYLS01000005">
    <property type="protein sequence ID" value="PST83511.1"/>
    <property type="molecule type" value="Genomic_DNA"/>
</dbReference>
<dbReference type="GO" id="GO:0016020">
    <property type="term" value="C:membrane"/>
    <property type="evidence" value="ECO:0007669"/>
    <property type="project" value="UniProtKB-SubCell"/>
</dbReference>
<evidence type="ECO:0000313" key="4">
    <source>
        <dbReference type="Proteomes" id="UP000240912"/>
    </source>
</evidence>
<sequence>MKLKVIITGATGMVGEGVLHECLNSSHVKEVLVVNRRPCGVVHSKLQEVILDDFMHPEQISEQLSAYDTCFFCLGISSIGVDSATYYRLTYNLTVGFAEALLRHNPGMSITYVSGAGTSGLETSRLNWANVKGKTENALLAMNFAGAWMFRPGFLKPTPGLKHAHRFYKYIGWTFRPLRFLFPKRMNTLAELGQAMIYVSMNGFAKRILETGDIAAAAAALKSAE</sequence>
<comment type="caution">
    <text evidence="3">The sequence shown here is derived from an EMBL/GenBank/DDBJ whole genome shotgun (WGS) entry which is preliminary data.</text>
</comment>
<reference evidence="3 4" key="1">
    <citation type="submission" date="2018-03" db="EMBL/GenBank/DDBJ databases">
        <authorList>
            <person name="Keele B.F."/>
        </authorList>
    </citation>
    <scope>NUCLEOTIDE SEQUENCE [LARGE SCALE GENOMIC DNA]</scope>
    <source>
        <strain evidence="3 4">YL28-9</strain>
    </source>
</reference>
<dbReference type="PANTHER" id="PTHR14097:SF8">
    <property type="entry name" value="NAD(P)-BINDING DOMAIN-CONTAINING PROTEIN"/>
    <property type="match status" value="1"/>
</dbReference>
<dbReference type="InterPro" id="IPR036291">
    <property type="entry name" value="NAD(P)-bd_dom_sf"/>
</dbReference>
<proteinExistence type="predicted"/>
<evidence type="ECO:0000256" key="1">
    <source>
        <dbReference type="ARBA" id="ARBA00004370"/>
    </source>
</evidence>
<dbReference type="RefSeq" id="WP_107215772.1">
    <property type="nucleotide sequence ID" value="NZ_KZ686269.1"/>
</dbReference>
<protein>
    <submittedName>
        <fullName evidence="3">Epimerase</fullName>
    </submittedName>
</protein>
<dbReference type="AlphaFoldDB" id="A0A2T3HMB7"/>
<dbReference type="Pfam" id="PF01370">
    <property type="entry name" value="Epimerase"/>
    <property type="match status" value="1"/>
</dbReference>
<evidence type="ECO:0000259" key="2">
    <source>
        <dbReference type="Pfam" id="PF01370"/>
    </source>
</evidence>
<name>A0A2T3HMB7_9SPHI</name>
<dbReference type="Proteomes" id="UP000240912">
    <property type="component" value="Unassembled WGS sequence"/>
</dbReference>
<gene>
    <name evidence="3" type="ORF">C7T94_13235</name>
</gene>
<organism evidence="3 4">
    <name type="scientific">Pedobacter yulinensis</name>
    <dbReference type="NCBI Taxonomy" id="2126353"/>
    <lineage>
        <taxon>Bacteria</taxon>
        <taxon>Pseudomonadati</taxon>
        <taxon>Bacteroidota</taxon>
        <taxon>Sphingobacteriia</taxon>
        <taxon>Sphingobacteriales</taxon>
        <taxon>Sphingobacteriaceae</taxon>
        <taxon>Pedobacter</taxon>
    </lineage>
</organism>
<dbReference type="Gene3D" id="3.40.50.720">
    <property type="entry name" value="NAD(P)-binding Rossmann-like Domain"/>
    <property type="match status" value="1"/>
</dbReference>
<accession>A0A2T3HMB7</accession>
<keyword evidence="4" id="KW-1185">Reference proteome</keyword>